<organism evidence="2 3">
    <name type="scientific">Arcticibacter tournemirensis</name>
    <dbReference type="NCBI Taxonomy" id="699437"/>
    <lineage>
        <taxon>Bacteria</taxon>
        <taxon>Pseudomonadati</taxon>
        <taxon>Bacteroidota</taxon>
        <taxon>Sphingobacteriia</taxon>
        <taxon>Sphingobacteriales</taxon>
        <taxon>Sphingobacteriaceae</taxon>
        <taxon>Arcticibacter</taxon>
    </lineage>
</organism>
<proteinExistence type="predicted"/>
<gene>
    <name evidence="2" type="ORF">EKH83_19975</name>
</gene>
<comment type="caution">
    <text evidence="2">The sequence shown here is derived from an EMBL/GenBank/DDBJ whole genome shotgun (WGS) entry which is preliminary data.</text>
</comment>
<dbReference type="EMBL" id="RXOC01000019">
    <property type="protein sequence ID" value="RXF67247.1"/>
    <property type="molecule type" value="Genomic_DNA"/>
</dbReference>
<evidence type="ECO:0000313" key="3">
    <source>
        <dbReference type="Proteomes" id="UP000290848"/>
    </source>
</evidence>
<name>A0A4Q0M2X7_9SPHI</name>
<dbReference type="RefSeq" id="WP_128771237.1">
    <property type="nucleotide sequence ID" value="NZ_RXOC01000019.1"/>
</dbReference>
<feature type="domain" description="DUF4397" evidence="1">
    <location>
        <begin position="46"/>
        <end position="156"/>
    </location>
</feature>
<dbReference type="PROSITE" id="PS51257">
    <property type="entry name" value="PROKAR_LIPOPROTEIN"/>
    <property type="match status" value="1"/>
</dbReference>
<protein>
    <submittedName>
        <fullName evidence="2">DUF4397 domain-containing protein</fullName>
    </submittedName>
</protein>
<reference evidence="2 3" key="1">
    <citation type="submission" date="2018-12" db="EMBL/GenBank/DDBJ databases">
        <title>The Draft Genome Sequence of the Soil Bacterium Pedobacter tournemirensis R1.</title>
        <authorList>
            <person name="He J."/>
        </authorList>
    </citation>
    <scope>NUCLEOTIDE SEQUENCE [LARGE SCALE GENOMIC DNA]</scope>
    <source>
        <strain evidence="2 3">R1</strain>
    </source>
</reference>
<dbReference type="AlphaFoldDB" id="A0A4Q0M2X7"/>
<dbReference type="Proteomes" id="UP000290848">
    <property type="component" value="Unassembled WGS sequence"/>
</dbReference>
<sequence>MRLDYYLPKKFQGYLSTGFVLFLFAVLLSSCLKNDDDDYVPKYANLLAVNADPNAQGGVYFWYNGTTVPTAIPYSDNSAYYENLVEGASIAFFNASNTSTAMTGGSVPMGDKSYSVYVAGKGDSSFVVEDKMITPAAGNAAIRFVNASKSAGAVDVVFSTSTEKLANVKFHGSEGQANPEFKGYTAGATEVNVYETGTTTNPLATYTFTPVQGSSYSLYLRGVKNGTGTKVLGIGKVDHTEAAK</sequence>
<accession>A0A4Q0M2X7</accession>
<dbReference type="InterPro" id="IPR025510">
    <property type="entry name" value="DUF4397"/>
</dbReference>
<evidence type="ECO:0000259" key="1">
    <source>
        <dbReference type="Pfam" id="PF14344"/>
    </source>
</evidence>
<dbReference type="Pfam" id="PF14344">
    <property type="entry name" value="DUF4397"/>
    <property type="match status" value="1"/>
</dbReference>
<evidence type="ECO:0000313" key="2">
    <source>
        <dbReference type="EMBL" id="RXF67247.1"/>
    </source>
</evidence>